<feature type="domain" description="FIST C-domain" evidence="1">
    <location>
        <begin position="84"/>
        <end position="226"/>
    </location>
</feature>
<dbReference type="SMART" id="SM01204">
    <property type="entry name" value="FIST_C"/>
    <property type="match status" value="1"/>
</dbReference>
<evidence type="ECO:0000259" key="1">
    <source>
        <dbReference type="SMART" id="SM01204"/>
    </source>
</evidence>
<sequence length="248" mass="25846">MDTDVVGVEAEISGGMAGDGARFAETLVALNGAVQAGTIAAIGFYGDAIRFGHGCVGGWDGFGPRRRITASAGLVLHALDDRPALDLYETYLGDEAAALPGSGLLYPLCIWDPAKPDALFVRTLLGVDRATRSLLLAGDVPEGWHAQLMRGSIDRLIDGAASAARDAREEMAAQRVHPAACLLVSCVGRRLLMGQHTEAEIEQVHAVLGTGVPMAGYYSYGEIAPRAGSPVAGLHNQTVTLTLLAEAA</sequence>
<dbReference type="AlphaFoldDB" id="A0A7X1KPZ0"/>
<proteinExistence type="predicted"/>
<reference evidence="2 3" key="1">
    <citation type="submission" date="2020-08" db="EMBL/GenBank/DDBJ databases">
        <title>The genome sequence of type strain Novosphingobium piscinae KCTC 42194.</title>
        <authorList>
            <person name="Liu Y."/>
        </authorList>
    </citation>
    <scope>NUCLEOTIDE SEQUENCE [LARGE SCALE GENOMIC DNA]</scope>
    <source>
        <strain evidence="2 3">KCTC 42194</strain>
    </source>
</reference>
<dbReference type="Proteomes" id="UP000551327">
    <property type="component" value="Unassembled WGS sequence"/>
</dbReference>
<dbReference type="InterPro" id="IPR019494">
    <property type="entry name" value="FIST_C"/>
</dbReference>
<dbReference type="EMBL" id="JACLAX010000006">
    <property type="protein sequence ID" value="MBC2668968.1"/>
    <property type="molecule type" value="Genomic_DNA"/>
</dbReference>
<dbReference type="InterPro" id="IPR013702">
    <property type="entry name" value="FIST_domain_N"/>
</dbReference>
<evidence type="ECO:0000313" key="3">
    <source>
        <dbReference type="Proteomes" id="UP000551327"/>
    </source>
</evidence>
<accession>A0A7X1KPZ0</accession>
<dbReference type="Pfam" id="PF08495">
    <property type="entry name" value="FIST"/>
    <property type="match status" value="1"/>
</dbReference>
<dbReference type="Pfam" id="PF10442">
    <property type="entry name" value="FIST_C"/>
    <property type="match status" value="1"/>
</dbReference>
<evidence type="ECO:0000313" key="2">
    <source>
        <dbReference type="EMBL" id="MBC2668968.1"/>
    </source>
</evidence>
<keyword evidence="3" id="KW-1185">Reference proteome</keyword>
<comment type="caution">
    <text evidence="2">The sequence shown here is derived from an EMBL/GenBank/DDBJ whole genome shotgun (WGS) entry which is preliminary data.</text>
</comment>
<organism evidence="2 3">
    <name type="scientific">Novosphingobium piscinae</name>
    <dbReference type="NCBI Taxonomy" id="1507448"/>
    <lineage>
        <taxon>Bacteria</taxon>
        <taxon>Pseudomonadati</taxon>
        <taxon>Pseudomonadota</taxon>
        <taxon>Alphaproteobacteria</taxon>
        <taxon>Sphingomonadales</taxon>
        <taxon>Sphingomonadaceae</taxon>
        <taxon>Novosphingobium</taxon>
    </lineage>
</organism>
<gene>
    <name evidence="2" type="ORF">H7F53_07420</name>
</gene>
<protein>
    <submittedName>
        <fullName evidence="2">FIST C-terminal domain-containing protein</fullName>
    </submittedName>
</protein>
<dbReference type="PANTHER" id="PTHR40252:SF2">
    <property type="entry name" value="BLR0328 PROTEIN"/>
    <property type="match status" value="1"/>
</dbReference>
<name>A0A7X1KPZ0_9SPHN</name>
<dbReference type="PANTHER" id="PTHR40252">
    <property type="entry name" value="BLR0328 PROTEIN"/>
    <property type="match status" value="1"/>
</dbReference>
<dbReference type="RefSeq" id="WP_185678864.1">
    <property type="nucleotide sequence ID" value="NZ_JACLAX010000006.1"/>
</dbReference>